<evidence type="ECO:0000256" key="1">
    <source>
        <dbReference type="SAM" id="MobiDB-lite"/>
    </source>
</evidence>
<sequence>MTEGGIHGTRLTAREALLFEAGIKLGGIFHQYLGIPVAARTAAGLARAIEDAVRLQPYVESVVVRVDPERGGPMGSGRFAYRYLTAEMLSARVRLRDGPIRVDARLAFEPALRYPLMRIDAASATHAGRSARTAGRPARRISRSAGSV</sequence>
<dbReference type="AlphaFoldDB" id="T0YAS0"/>
<dbReference type="SUPFAM" id="SSF143560">
    <property type="entry name" value="MK0786-like"/>
    <property type="match status" value="1"/>
</dbReference>
<dbReference type="InterPro" id="IPR007181">
    <property type="entry name" value="MtpD_C"/>
</dbReference>
<protein>
    <submittedName>
        <fullName evidence="3">Protein containing DUF372</fullName>
    </submittedName>
</protein>
<dbReference type="GO" id="GO:0004150">
    <property type="term" value="F:dihydroneopterin aldolase activity"/>
    <property type="evidence" value="ECO:0007669"/>
    <property type="project" value="InterPro"/>
</dbReference>
<organism evidence="3">
    <name type="scientific">mine drainage metagenome</name>
    <dbReference type="NCBI Taxonomy" id="410659"/>
    <lineage>
        <taxon>unclassified sequences</taxon>
        <taxon>metagenomes</taxon>
        <taxon>ecological metagenomes</taxon>
    </lineage>
</organism>
<reference evidence="3" key="1">
    <citation type="submission" date="2013-08" db="EMBL/GenBank/DDBJ databases">
        <authorList>
            <person name="Mendez C."/>
            <person name="Richter M."/>
            <person name="Ferrer M."/>
            <person name="Sanchez J."/>
        </authorList>
    </citation>
    <scope>NUCLEOTIDE SEQUENCE</scope>
</reference>
<gene>
    <name evidence="3" type="ORF">B2A_13627</name>
</gene>
<feature type="domain" description="Dihydroneopterin aldolase MtpD C-terminal" evidence="2">
    <location>
        <begin position="12"/>
        <end position="119"/>
    </location>
</feature>
<feature type="region of interest" description="Disordered" evidence="1">
    <location>
        <begin position="127"/>
        <end position="148"/>
    </location>
</feature>
<feature type="non-terminal residue" evidence="3">
    <location>
        <position position="148"/>
    </location>
</feature>
<evidence type="ECO:0000313" key="3">
    <source>
        <dbReference type="EMBL" id="EQD32311.1"/>
    </source>
</evidence>
<dbReference type="Pfam" id="PF04038">
    <property type="entry name" value="DHNA"/>
    <property type="match status" value="1"/>
</dbReference>
<reference evidence="3" key="2">
    <citation type="journal article" date="2014" name="ISME J.">
        <title>Microbial stratification in low pH oxic and suboxic macroscopic growths along an acid mine drainage.</title>
        <authorList>
            <person name="Mendez-Garcia C."/>
            <person name="Mesa V."/>
            <person name="Sprenger R.R."/>
            <person name="Richter M."/>
            <person name="Diez M.S."/>
            <person name="Solano J."/>
            <person name="Bargiela R."/>
            <person name="Golyshina O.V."/>
            <person name="Manteca A."/>
            <person name="Ramos J.L."/>
            <person name="Gallego J.R."/>
            <person name="Llorente I."/>
            <person name="Martins Dos Santos V.A."/>
            <person name="Jensen O.N."/>
            <person name="Pelaez A.I."/>
            <person name="Sanchez J."/>
            <person name="Ferrer M."/>
        </authorList>
    </citation>
    <scope>NUCLEOTIDE SEQUENCE</scope>
</reference>
<evidence type="ECO:0000259" key="2">
    <source>
        <dbReference type="Pfam" id="PF04038"/>
    </source>
</evidence>
<dbReference type="InterPro" id="IPR036839">
    <property type="entry name" value="MptD_sf"/>
</dbReference>
<dbReference type="Gene3D" id="3.30.1300.20">
    <property type="entry name" value="7,8-dihydroneopterin aldolase (MptD)"/>
    <property type="match status" value="1"/>
</dbReference>
<dbReference type="EMBL" id="AUZZ01009865">
    <property type="protein sequence ID" value="EQD32311.1"/>
    <property type="molecule type" value="Genomic_DNA"/>
</dbReference>
<proteinExistence type="inferred from homology"/>
<name>T0YAS0_9ZZZZ</name>
<accession>T0YAS0</accession>
<dbReference type="InterPro" id="IPR027508">
    <property type="entry name" value="DHN_aldolase_MptD"/>
</dbReference>
<dbReference type="HAMAP" id="MF_02130">
    <property type="entry name" value="DHNA_arch"/>
    <property type="match status" value="1"/>
</dbReference>
<comment type="caution">
    <text evidence="3">The sequence shown here is derived from an EMBL/GenBank/DDBJ whole genome shotgun (WGS) entry which is preliminary data.</text>
</comment>